<protein>
    <recommendedName>
        <fullName evidence="1">non-specific serine/threonine protein kinase</fullName>
        <ecNumber evidence="1">2.7.11.1</ecNumber>
    </recommendedName>
</protein>
<evidence type="ECO:0000256" key="4">
    <source>
        <dbReference type="ARBA" id="ARBA00022741"/>
    </source>
</evidence>
<feature type="compositionally biased region" description="Basic and acidic residues" evidence="10">
    <location>
        <begin position="354"/>
        <end position="368"/>
    </location>
</feature>
<reference evidence="12 13" key="1">
    <citation type="journal article" date="2022" name="bioRxiv">
        <title>Genomics of Preaxostyla Flagellates Illuminates Evolutionary Transitions and the Path Towards Mitochondrial Loss.</title>
        <authorList>
            <person name="Novak L.V.F."/>
            <person name="Treitli S.C."/>
            <person name="Pyrih J."/>
            <person name="Halakuc P."/>
            <person name="Pipaliya S.V."/>
            <person name="Vacek V."/>
            <person name="Brzon O."/>
            <person name="Soukal P."/>
            <person name="Eme L."/>
            <person name="Dacks J.B."/>
            <person name="Karnkowska A."/>
            <person name="Elias M."/>
            <person name="Hampl V."/>
        </authorList>
    </citation>
    <scope>NUCLEOTIDE SEQUENCE [LARGE SCALE GENOMIC DNA]</scope>
    <source>
        <strain evidence="12">NAU3</strain>
        <tissue evidence="12">Gut</tissue>
    </source>
</reference>
<dbReference type="InterPro" id="IPR050660">
    <property type="entry name" value="NEK_Ser/Thr_kinase"/>
</dbReference>
<dbReference type="EC" id="2.7.11.1" evidence="1"/>
<dbReference type="GO" id="GO:0004674">
    <property type="term" value="F:protein serine/threonine kinase activity"/>
    <property type="evidence" value="ECO:0007669"/>
    <property type="project" value="UniProtKB-KW"/>
</dbReference>
<dbReference type="Proteomes" id="UP001281761">
    <property type="component" value="Unassembled WGS sequence"/>
</dbReference>
<dbReference type="Gene3D" id="1.10.510.10">
    <property type="entry name" value="Transferase(Phosphotransferase) domain 1"/>
    <property type="match status" value="2"/>
</dbReference>
<evidence type="ECO:0000256" key="5">
    <source>
        <dbReference type="ARBA" id="ARBA00022777"/>
    </source>
</evidence>
<evidence type="ECO:0000256" key="10">
    <source>
        <dbReference type="SAM" id="MobiDB-lite"/>
    </source>
</evidence>
<feature type="compositionally biased region" description="Polar residues" evidence="10">
    <location>
        <begin position="780"/>
        <end position="816"/>
    </location>
</feature>
<dbReference type="SUPFAM" id="SSF56112">
    <property type="entry name" value="Protein kinase-like (PK-like)"/>
    <property type="match status" value="2"/>
</dbReference>
<keyword evidence="2 12" id="KW-0723">Serine/threonine-protein kinase</keyword>
<feature type="domain" description="Protein kinase" evidence="11">
    <location>
        <begin position="13"/>
        <end position="275"/>
    </location>
</feature>
<dbReference type="PANTHER" id="PTHR43671:SF98">
    <property type="entry name" value="SERINE_THREONINE-PROTEIN KINASE NEK11"/>
    <property type="match status" value="1"/>
</dbReference>
<dbReference type="InterPro" id="IPR011009">
    <property type="entry name" value="Kinase-like_dom_sf"/>
</dbReference>
<sequence length="2735" mass="303258">MSQKGESIIPPGYTLVRPISEGTFGRVLEIKESSTGKSYAQKLIPRLTEADEKRGEREVSLLERFRHARIVGLHKSVVMGTYHGIVMDLGARNLKDLMVNFESRNELIPLEISVLICIDIAEGLCVMHNHPKHSMCHGDLKPENVILTENNRAMLCDLGAADSSGVSATHSISEVGTYEYYSPERCEDDSQRGTPACDIWSLGVMLFRMVTGEALFKGKSPFHLMRDVTTFSESKIPSTIPTQIRSILVKMLDSNPASRLTATQLFTGRQLERMLGPETPLSKMKDLQIQTASKQPKPKIKNDQNSKLHVVREEKKKHEALLARNNYLRRQFVLATAEMSRECVAMNTVGDSNRNSREDGDRQAENERNTELRNYGVLSAMLPSIWPRTESITSFDAKTHKLTLDSVVQTVKLSQNWRTVFTFGLLSGEWELTIRGSQNPLSSVLLGFLQFPLPSDCLVQHCGKYDEPIGDDFDLSNGQMWSQGRSVKPPGTNKACTEVGQTASIRVDLTKREARLVVDGVAQPGFFENIPCQVCLGMSTGYGERKSAVEIVHLRCLDTSLIRRPLTIQRNSPKCYFGTSSLERFDSKFHTITTTSIIPLPAVDGKNGWRTVTTHKVTQGVWELRIRASFNIFVGVVLGYINDYHPYGVLSRTPGDHSEEKGGDFGLNSGSMLKGSKKYKPDGTNKKCDRIGQTAAIRVDLGRKEVKLFVDDEEQPGFFSDASIEVTLCISTHVATKGIPVEVMWLKRVDTETPKPATNTTPTSSPNTHSQSAPQPAVALSTSQTPARLAQSGSNVGLSTSQTPAQPAQSRPSVGLSTSQTQQQSPAQRTIAPSQSLSSSQRTTSNSTPNATSTVRTLPSSPHPTAPSTGQTSTGEVTMFIGTSALQRFNRSSVTLSPSILTIRCSDDERRREDDTRSFFTPPITQGEWELKIRGTEDLFANLFLGYLSSPFVDEAVNVMCGAYKNGSGGYFVLKTGRMWREAKEFKPAGTNNMCVRVGQTAAIQVNMDKREVRLFVDDEEQPGIFTDIPIQLSLAISHVSTKSEFKVEVIHLKRLDPAVPREPPRKLENTPNFWPGTNSLVEFDKNAIQLTPTQLIQTTSSSDKGFMAFTFPIEEGEWELKIRVNHSALETTLLGCSYDPIHSQEMQRSNSNLKQRQDFFSLATGHQRGPHSTCYEKKNEPCLRLGQTAAIRVNMEKREATLFVDDEKQPHPLSPLPDVLRLFIGTAFTCAQKSFEVMWLKKLRSTPKHTLPPNTPTCLFGTSCLHTLPPPFTSFTSSILTATVAGSGEQSSTETISLQGLSTAYTKAIMEGDWELKIRRIGSTMGASALGFHHHPLPSTSQPSKTGVQFDFNLVTGALMKDRRPLPNTTKHNSVWGERYQTAAIQFDMTLRTATLFLDDKEQPEYFINLPSSVHLGVTHPHRQTNDLTHFVEVMWLKRLDDPTSPAPQPLMKSIKSLKVFNPEWDVLTPTQFVSRGSKAAKGSWRTVFTGPITEGLWELEIEKDSIPIDATANATQQSCGNWPSKQGGGFHLEEGSMLEGEQTIHQPPTNERFCSRGNRAKIVVDMEQRLARLFISDVPQPALFENIPKQLCLAISHRVEERDFTTKVIHLKRLTQPPRSFLLGPPPHAIDSILGPSCLETLPDSFTKSTACLTAAPSEVEGDGDVRETAYTVPISEGEWELKIRLTEKNVLRNLSLGYLRHPFPPDIAGRSPGSFHGRLGGEFLLASGGLCSGNKIVKPEGTNKKCQRVGQTAAIRVNMSKRETRLFVDDEEQPGFFTDIPIQVSLAISLDKAVMPFSVEVVHLKRLSPAGPHLFIQPFPNSYIDYYPGTNSLKTLDNSFHKITATQLVQVARLETPTARRTAFTFPILSGEWELKVRANHTSLENAYLGFLRDPLPSNATQMLCEEHQGAIGGHFCLMHGDQNTKCVCVGQTAAIRIDMEKREARLFVDDEEQPLTLSQLPDVVCLAISTGFDLAGLSLEVMWLKRLRSTPQHSLPQKPSTRNHGSSELQTLARLTAPPIGSSNQPTPSSAPSNLSTVPSTQPQPNSAPVLAQPAPRSPPPTSPARQNTDDLNVGTSCLQTMDETSHHTTDFTLTARASTQKVVGFRTAFTMALSEGEWELKIRGTASLFANLLLGFLKHPLRPNATQKSCGSWSDGSGGGFVLKTGQMWKGGEFKPAGTNTACVRVGQTAAIRVNMEKREARLFVDGEEQPGIFTDIPSPLCLALTTVKMMPCISEKDNERIGREVKRLRTFVHPHIVGLKEVVKMENMQAIVMELGEQSLAQVVKSHSERGVLIDRHIVYQVMVDISSALCFMHNHQKERTAHGDVKLENILLFGDGHAKLCDLGAAESEDVSSTRGVMSMQYVSPERLDDAEGRACESGDVWALGIVLHFLLFGKSPFRSAHAAGLIREIGSFRASQIGTSCGEDECELLKRLLDPNCGSRLTSKQLKESSILRCLINTTWGGWKLREMQSREMESKVAELQSQLKMEQNRGLRLQTELTRVQNEKEEAEKERNDLRRKMDEIEAMMVGPRAERGEERVVQSRNGADAIEWFKTDHWNLSGSVFTHALDFPSHLLSSSFGRVVARFTFTFGRATMRHYFGIMNSSLTDEVKSGSQWFANLLGGAGWNVSQSIRRASQNRKGYSRKSACAAGKEGQRVVLETDGRDGKRTLRLCQDGETQPTFFSNIPVPFRFAILFDRYEDAVSIESVEELTEPTLTGGTIEIRMDRR</sequence>
<dbReference type="Pfam" id="PF00069">
    <property type="entry name" value="Pkinase"/>
    <property type="match status" value="2"/>
</dbReference>
<dbReference type="PROSITE" id="PS00108">
    <property type="entry name" value="PROTEIN_KINASE_ST"/>
    <property type="match status" value="1"/>
</dbReference>
<evidence type="ECO:0000256" key="6">
    <source>
        <dbReference type="ARBA" id="ARBA00022840"/>
    </source>
</evidence>
<feature type="compositionally biased region" description="Low complexity" evidence="10">
    <location>
        <begin position="834"/>
        <end position="854"/>
    </location>
</feature>
<comment type="catalytic activity">
    <reaction evidence="8">
        <text>L-seryl-[protein] + ATP = O-phospho-L-seryl-[protein] + ADP + H(+)</text>
        <dbReference type="Rhea" id="RHEA:17989"/>
        <dbReference type="Rhea" id="RHEA-COMP:9863"/>
        <dbReference type="Rhea" id="RHEA-COMP:11604"/>
        <dbReference type="ChEBI" id="CHEBI:15378"/>
        <dbReference type="ChEBI" id="CHEBI:29999"/>
        <dbReference type="ChEBI" id="CHEBI:30616"/>
        <dbReference type="ChEBI" id="CHEBI:83421"/>
        <dbReference type="ChEBI" id="CHEBI:456216"/>
        <dbReference type="EC" id="2.7.11.1"/>
    </reaction>
</comment>
<keyword evidence="6" id="KW-0067">ATP-binding</keyword>
<feature type="region of interest" description="Disordered" evidence="10">
    <location>
        <begin position="348"/>
        <end position="368"/>
    </location>
</feature>
<feature type="compositionally biased region" description="Low complexity" evidence="10">
    <location>
        <begin position="754"/>
        <end position="772"/>
    </location>
</feature>
<dbReference type="SMART" id="SM00220">
    <property type="entry name" value="S_TKc"/>
    <property type="match status" value="2"/>
</dbReference>
<dbReference type="EMBL" id="JARBJD010000227">
    <property type="protein sequence ID" value="KAK2946480.1"/>
    <property type="molecule type" value="Genomic_DNA"/>
</dbReference>
<evidence type="ECO:0000256" key="9">
    <source>
        <dbReference type="SAM" id="Coils"/>
    </source>
</evidence>
<feature type="compositionally biased region" description="Polar residues" evidence="10">
    <location>
        <begin position="2025"/>
        <end position="2051"/>
    </location>
</feature>
<feature type="region of interest" description="Disordered" evidence="10">
    <location>
        <begin position="752"/>
        <end position="875"/>
    </location>
</feature>
<keyword evidence="3 12" id="KW-0808">Transferase</keyword>
<dbReference type="PROSITE" id="PS50011">
    <property type="entry name" value="PROTEIN_KINASE_DOM"/>
    <property type="match status" value="2"/>
</dbReference>
<keyword evidence="13" id="KW-1185">Reference proteome</keyword>
<accession>A0ABQ9X7N4</accession>
<comment type="caution">
    <text evidence="12">The sequence shown here is derived from an EMBL/GenBank/DDBJ whole genome shotgun (WGS) entry which is preliminary data.</text>
</comment>
<evidence type="ECO:0000313" key="12">
    <source>
        <dbReference type="EMBL" id="KAK2946480.1"/>
    </source>
</evidence>
<organism evidence="12 13">
    <name type="scientific">Blattamonas nauphoetae</name>
    <dbReference type="NCBI Taxonomy" id="2049346"/>
    <lineage>
        <taxon>Eukaryota</taxon>
        <taxon>Metamonada</taxon>
        <taxon>Preaxostyla</taxon>
        <taxon>Oxymonadida</taxon>
        <taxon>Blattamonas</taxon>
    </lineage>
</organism>
<dbReference type="PANTHER" id="PTHR43671">
    <property type="entry name" value="SERINE/THREONINE-PROTEIN KINASE NEK"/>
    <property type="match status" value="1"/>
</dbReference>
<keyword evidence="9" id="KW-0175">Coiled coil</keyword>
<evidence type="ECO:0000259" key="11">
    <source>
        <dbReference type="PROSITE" id="PS50011"/>
    </source>
</evidence>
<feature type="compositionally biased region" description="Polar residues" evidence="10">
    <location>
        <begin position="866"/>
        <end position="875"/>
    </location>
</feature>
<evidence type="ECO:0000256" key="1">
    <source>
        <dbReference type="ARBA" id="ARBA00012513"/>
    </source>
</evidence>
<evidence type="ECO:0000313" key="13">
    <source>
        <dbReference type="Proteomes" id="UP001281761"/>
    </source>
</evidence>
<keyword evidence="5 12" id="KW-0418">Kinase</keyword>
<evidence type="ECO:0000256" key="3">
    <source>
        <dbReference type="ARBA" id="ARBA00022679"/>
    </source>
</evidence>
<feature type="domain" description="Protein kinase" evidence="11">
    <location>
        <begin position="2185"/>
        <end position="2460"/>
    </location>
</feature>
<dbReference type="CDD" id="cd14014">
    <property type="entry name" value="STKc_PknB_like"/>
    <property type="match status" value="1"/>
</dbReference>
<keyword evidence="4" id="KW-0547">Nucleotide-binding</keyword>
<dbReference type="InterPro" id="IPR008271">
    <property type="entry name" value="Ser/Thr_kinase_AS"/>
</dbReference>
<feature type="coiled-coil region" evidence="9">
    <location>
        <begin position="2478"/>
        <end position="2533"/>
    </location>
</feature>
<dbReference type="InterPro" id="IPR000719">
    <property type="entry name" value="Prot_kinase_dom"/>
</dbReference>
<comment type="catalytic activity">
    <reaction evidence="7">
        <text>L-threonyl-[protein] + ATP = O-phospho-L-threonyl-[protein] + ADP + H(+)</text>
        <dbReference type="Rhea" id="RHEA:46608"/>
        <dbReference type="Rhea" id="RHEA-COMP:11060"/>
        <dbReference type="Rhea" id="RHEA-COMP:11605"/>
        <dbReference type="ChEBI" id="CHEBI:15378"/>
        <dbReference type="ChEBI" id="CHEBI:30013"/>
        <dbReference type="ChEBI" id="CHEBI:30616"/>
        <dbReference type="ChEBI" id="CHEBI:61977"/>
        <dbReference type="ChEBI" id="CHEBI:456216"/>
        <dbReference type="EC" id="2.7.11.1"/>
    </reaction>
</comment>
<evidence type="ECO:0000256" key="2">
    <source>
        <dbReference type="ARBA" id="ARBA00022527"/>
    </source>
</evidence>
<feature type="region of interest" description="Disordered" evidence="10">
    <location>
        <begin position="2021"/>
        <end position="2077"/>
    </location>
</feature>
<proteinExistence type="predicted"/>
<evidence type="ECO:0000256" key="8">
    <source>
        <dbReference type="ARBA" id="ARBA00048679"/>
    </source>
</evidence>
<evidence type="ECO:0000256" key="7">
    <source>
        <dbReference type="ARBA" id="ARBA00047899"/>
    </source>
</evidence>
<name>A0ABQ9X7N4_9EUKA</name>
<gene>
    <name evidence="12" type="ORF">BLNAU_18585</name>
</gene>